<sequence length="48" mass="5516">MYLSILVLTFVLFDATNANVEIPAIAAKLKDKFIINFVFFTIFLLNFD</sequence>
<reference evidence="2" key="1">
    <citation type="journal article" date="2009" name="BMC Bioinformatics">
        <title>The Mycoplasma conjunctivae genome sequencing, annotation and analysis.</title>
        <authorList>
            <person name="Calderon-Copete S.P."/>
            <person name="Wigger G."/>
            <person name="Wunderlin C."/>
            <person name="Schmidheini T."/>
            <person name="Frey J."/>
            <person name="Quail M.A."/>
            <person name="Falquet L."/>
        </authorList>
    </citation>
    <scope>NUCLEOTIDE SEQUENCE [LARGE SCALE GENOMIC DNA]</scope>
    <source>
        <strain evidence="2">ATCC 25834 / NCTC 10147 / HRC/581</strain>
    </source>
</reference>
<name>C5J610_MESCH</name>
<accession>C5J610</accession>
<dbReference type="AlphaFoldDB" id="C5J610"/>
<dbReference type="EMBL" id="FM864216">
    <property type="protein sequence ID" value="CAT04902.1"/>
    <property type="molecule type" value="Genomic_DNA"/>
</dbReference>
<organism evidence="1 2">
    <name type="scientific">Mesomycoplasma conjunctivae (strain ATCC 25834 / NCTC 10147 / HRC/581)</name>
    <name type="common">Mycoplasma conjunctivae</name>
    <dbReference type="NCBI Taxonomy" id="572263"/>
    <lineage>
        <taxon>Bacteria</taxon>
        <taxon>Bacillati</taxon>
        <taxon>Mycoplasmatota</taxon>
        <taxon>Mycoplasmoidales</taxon>
        <taxon>Metamycoplasmataceae</taxon>
        <taxon>Mesomycoplasma</taxon>
    </lineage>
</organism>
<protein>
    <submittedName>
        <fullName evidence="1">Uncharacterized protein</fullName>
    </submittedName>
</protein>
<dbReference type="HOGENOM" id="CLU_3155042_0_0_14"/>
<keyword evidence="2" id="KW-1185">Reference proteome</keyword>
<dbReference type="Proteomes" id="UP000001491">
    <property type="component" value="Chromosome"/>
</dbReference>
<evidence type="ECO:0000313" key="2">
    <source>
        <dbReference type="Proteomes" id="UP000001491"/>
    </source>
</evidence>
<proteinExistence type="predicted"/>
<dbReference type="KEGG" id="mco:MCJ_002110"/>
<gene>
    <name evidence="1" type="ordered locus">MCJ_002110</name>
</gene>
<evidence type="ECO:0000313" key="1">
    <source>
        <dbReference type="EMBL" id="CAT04902.1"/>
    </source>
</evidence>